<dbReference type="RefSeq" id="WP_266241822.1">
    <property type="nucleotide sequence ID" value="NZ_JAMXWF010000048.1"/>
</dbReference>
<dbReference type="Proteomes" id="UP001242288">
    <property type="component" value="Unassembled WGS sequence"/>
</dbReference>
<evidence type="ECO:0000313" key="4">
    <source>
        <dbReference type="Proteomes" id="UP001242288"/>
    </source>
</evidence>
<organism evidence="2 4">
    <name type="scientific">Paraburkholderia madseniana</name>
    <dbReference type="NCBI Taxonomy" id="2599607"/>
    <lineage>
        <taxon>Bacteria</taxon>
        <taxon>Pseudomonadati</taxon>
        <taxon>Pseudomonadota</taxon>
        <taxon>Betaproteobacteria</taxon>
        <taxon>Burkholderiales</taxon>
        <taxon>Burkholderiaceae</taxon>
        <taxon>Paraburkholderia</taxon>
    </lineage>
</organism>
<dbReference type="Proteomes" id="UP001209412">
    <property type="component" value="Unassembled WGS sequence"/>
</dbReference>
<comment type="caution">
    <text evidence="2">The sequence shown here is derived from an EMBL/GenBank/DDBJ whole genome shotgun (WGS) entry which is preliminary data.</text>
</comment>
<evidence type="ECO:0000313" key="1">
    <source>
        <dbReference type="EMBL" id="MCX4151042.1"/>
    </source>
</evidence>
<protein>
    <submittedName>
        <fullName evidence="2">Conjugal transfer protein</fullName>
    </submittedName>
</protein>
<keyword evidence="3" id="KW-1185">Reference proteome</keyword>
<proteinExistence type="predicted"/>
<reference evidence="2" key="1">
    <citation type="submission" date="2022-06" db="EMBL/GenBank/DDBJ databases">
        <title>PHB producers.</title>
        <authorList>
            <person name="Besaury L."/>
        </authorList>
    </citation>
    <scope>NUCLEOTIDE SEQUENCE</scope>
    <source>
        <strain evidence="2 3">SEWS6</strain>
    </source>
</reference>
<gene>
    <name evidence="2" type="ORF">NIE36_37665</name>
    <name evidence="1" type="ORF">OSB80_37755</name>
</gene>
<accession>A0AAP5BL42</accession>
<evidence type="ECO:0000313" key="2">
    <source>
        <dbReference type="EMBL" id="MDQ6412856.1"/>
    </source>
</evidence>
<sequence>MKTNSLRRAGLLSFGIVFGVMMGAGVAQGEDLGTKAQTYALDPDAREEIRSVMRHKQATGELDQFWKNYRNRVLDSIKSPPSLGIRTDYGTRTELHDLRFVMPQDYRDQNGKVVVRKGTVVDPLKALPLTMGLLFIDGNDPRQVDWAVERSRAEPLKIVLTAGSAYLMRIKYRNVDWHGVAGVPFYLDQRKIIINTLRKLYGIGISSVPVALYQKGDQLALQFGMGAGN</sequence>
<dbReference type="EMBL" id="JAPKHW010000048">
    <property type="protein sequence ID" value="MCX4151042.1"/>
    <property type="molecule type" value="Genomic_DNA"/>
</dbReference>
<name>A0AAP5BL42_9BURK</name>
<evidence type="ECO:0000313" key="3">
    <source>
        <dbReference type="Proteomes" id="UP001209412"/>
    </source>
</evidence>
<dbReference type="EMBL" id="JAMXWF010000048">
    <property type="protein sequence ID" value="MDQ6412856.1"/>
    <property type="molecule type" value="Genomic_DNA"/>
</dbReference>
<dbReference type="AlphaFoldDB" id="A0AAP5BL42"/>